<accession>A0A7M1T623</accession>
<protein>
    <recommendedName>
        <fullName evidence="2">Luciferase-like monooxygenase</fullName>
    </recommendedName>
</protein>
<dbReference type="Proteomes" id="UP000593605">
    <property type="component" value="Chromosome"/>
</dbReference>
<dbReference type="AlphaFoldDB" id="A0A7M1T623"/>
<sequence length="332" mass="36991">MKNFELSVLDLAPVKKGKTILNTFEDSLDLARTVESLGYKRFWLAEHHNMKSIASSATSVLIGYIAGGTKKIRVGSGGVMLPNHSSLVIAEQFGTLETLYPGRIDLGVGRAPGTDGITAKALGRNPASINEQFPRQIQELQYFFSENQEDAPIRAVPGEGLNIPIYILGSSTDSAWLASEMGLPYAFAAHFAPDQMEMAFKIYHQNFRPSEYLAEPYTIACVNGIAADTDEQAQKLSNTLYMAFTNIVRDNRQPFGPPPENMDEIWSPMEKAYVQKMLRVSFIGSKETIAEELSNFQKRVMVDEIMITAHIYDHDARKHSYRIIKEAAESLT</sequence>
<dbReference type="PANTHER" id="PTHR30137">
    <property type="entry name" value="LUCIFERASE-LIKE MONOOXYGENASE"/>
    <property type="match status" value="1"/>
</dbReference>
<dbReference type="Pfam" id="PF00296">
    <property type="entry name" value="Bac_luciferase"/>
    <property type="match status" value="1"/>
</dbReference>
<name>A0A7M1T623_9FLAO</name>
<reference evidence="4 5" key="1">
    <citation type="submission" date="2020-10" db="EMBL/GenBank/DDBJ databases">
        <title>Complete genome of Cruoricapor ignavus strain M1214 isolated from the blood culture of a febrile patient.</title>
        <authorList>
            <person name="Guglielmino C.J.D."/>
        </authorList>
    </citation>
    <scope>NUCLEOTIDE SEQUENCE [LARGE SCALE GENOMIC DNA]</scope>
    <source>
        <strain evidence="4 5">M1214</strain>
    </source>
</reference>
<gene>
    <name evidence="4" type="ORF">IMZ16_04995</name>
</gene>
<dbReference type="NCBIfam" id="TIGR03558">
    <property type="entry name" value="oxido_grp_1"/>
    <property type="match status" value="1"/>
</dbReference>
<dbReference type="InterPro" id="IPR011251">
    <property type="entry name" value="Luciferase-like_dom"/>
</dbReference>
<dbReference type="InterPro" id="IPR050766">
    <property type="entry name" value="Bact_Lucif_Oxidored"/>
</dbReference>
<dbReference type="EMBL" id="CP063145">
    <property type="protein sequence ID" value="QOR74777.1"/>
    <property type="molecule type" value="Genomic_DNA"/>
</dbReference>
<dbReference type="RefSeq" id="WP_193440737.1">
    <property type="nucleotide sequence ID" value="NZ_CP063145.1"/>
</dbReference>
<organism evidence="4 5">
    <name type="scientific">Cruoricaptor ignavus</name>
    <dbReference type="NCBI Taxonomy" id="1118202"/>
    <lineage>
        <taxon>Bacteria</taxon>
        <taxon>Pseudomonadati</taxon>
        <taxon>Bacteroidota</taxon>
        <taxon>Flavobacteriia</taxon>
        <taxon>Flavobacteriales</taxon>
        <taxon>Weeksellaceae</taxon>
        <taxon>Cruoricaptor</taxon>
    </lineage>
</organism>
<evidence type="ECO:0000313" key="4">
    <source>
        <dbReference type="EMBL" id="QOR74777.1"/>
    </source>
</evidence>
<evidence type="ECO:0000256" key="1">
    <source>
        <dbReference type="ARBA" id="ARBA00007789"/>
    </source>
</evidence>
<evidence type="ECO:0000259" key="3">
    <source>
        <dbReference type="Pfam" id="PF00296"/>
    </source>
</evidence>
<dbReference type="GO" id="GO:0005829">
    <property type="term" value="C:cytosol"/>
    <property type="evidence" value="ECO:0007669"/>
    <property type="project" value="TreeGrafter"/>
</dbReference>
<proteinExistence type="predicted"/>
<evidence type="ECO:0000313" key="5">
    <source>
        <dbReference type="Proteomes" id="UP000593605"/>
    </source>
</evidence>
<dbReference type="PANTHER" id="PTHR30137:SF6">
    <property type="entry name" value="LUCIFERASE-LIKE MONOOXYGENASE"/>
    <property type="match status" value="1"/>
</dbReference>
<dbReference type="FunFam" id="3.20.20.30:FF:000002">
    <property type="entry name" value="LLM class flavin-dependent oxidoreductase"/>
    <property type="match status" value="1"/>
</dbReference>
<dbReference type="InterPro" id="IPR019949">
    <property type="entry name" value="CmoO-like"/>
</dbReference>
<dbReference type="KEGG" id="civ:IMZ16_04995"/>
<evidence type="ECO:0000256" key="2">
    <source>
        <dbReference type="ARBA" id="ARBA00074555"/>
    </source>
</evidence>
<dbReference type="SUPFAM" id="SSF51679">
    <property type="entry name" value="Bacterial luciferase-like"/>
    <property type="match status" value="1"/>
</dbReference>
<feature type="domain" description="Luciferase-like" evidence="3">
    <location>
        <begin position="22"/>
        <end position="299"/>
    </location>
</feature>
<dbReference type="CDD" id="cd00347">
    <property type="entry name" value="Flavin_utilizing_monoxygenases"/>
    <property type="match status" value="2"/>
</dbReference>
<dbReference type="InterPro" id="IPR036661">
    <property type="entry name" value="Luciferase-like_sf"/>
</dbReference>
<comment type="similarity">
    <text evidence="1">To bacterial alkanal monooxygenase alpha and beta chains.</text>
</comment>
<dbReference type="Gene3D" id="3.20.20.30">
    <property type="entry name" value="Luciferase-like domain"/>
    <property type="match status" value="1"/>
</dbReference>
<dbReference type="GO" id="GO:0016705">
    <property type="term" value="F:oxidoreductase activity, acting on paired donors, with incorporation or reduction of molecular oxygen"/>
    <property type="evidence" value="ECO:0007669"/>
    <property type="project" value="InterPro"/>
</dbReference>